<dbReference type="PROSITE" id="PS50005">
    <property type="entry name" value="TPR"/>
    <property type="match status" value="1"/>
</dbReference>
<accession>A0AA49Q516</accession>
<dbReference type="Gene3D" id="1.25.40.10">
    <property type="entry name" value="Tetratricopeptide repeat domain"/>
    <property type="match status" value="2"/>
</dbReference>
<feature type="repeat" description="TPR" evidence="1">
    <location>
        <begin position="93"/>
        <end position="126"/>
    </location>
</feature>
<dbReference type="SMART" id="SM00028">
    <property type="entry name" value="TPR"/>
    <property type="match status" value="5"/>
</dbReference>
<dbReference type="PANTHER" id="PTHR10098">
    <property type="entry name" value="RAPSYN-RELATED"/>
    <property type="match status" value="1"/>
</dbReference>
<feature type="transmembrane region" description="Helical" evidence="2">
    <location>
        <begin position="377"/>
        <end position="397"/>
    </location>
</feature>
<sequence>MRTLLRSLVVFAAGAAFSPGPVPAQSASPADTLPALRAAAAAARSAHDTLAWAGLLEELGLAHWRADRFDSALVHLMASRDLSAARGDSAAVARVSNSVGSSHYQIGNFELALQAYMRSLAIRTADGNARGQAYLHANIAKAYQDWRQFDRALESADSGVTFADASGDGHTLGYALNTRADILADLGRFADARADVERSLAAYYSGRPPISRRDSLSAWSINILLLGEIDLASGRPDDALRRFGEVYDWALKGNTLRGQANAALQMARANEALGRSRAAVEDYRRALAAADRTGNRVYRLEALHGLSRVSERLGNAPAALRYARQHEALRDSVFDARAAQRVAAIELEAEAARQRAAARDLREQQQVQAAALRLQRVLTGLAVLLLVITLLFVLALLRARREVRTLSGFIPICANCKNVRDDAGYWRSVEEYMASRSMAQFSHSICNSCGPKLYGDDWDPPSAAATPG</sequence>
<keyword evidence="3" id="KW-0732">Signal</keyword>
<reference evidence="5" key="1">
    <citation type="submission" date="2023-07" db="EMBL/GenBank/DDBJ databases">
        <authorList>
            <person name="Haufschild T."/>
            <person name="Kallscheuer N."/>
            <person name="Hammer J."/>
            <person name="Kohn T."/>
            <person name="Kabuu M."/>
            <person name="Jogler M."/>
            <person name="Wohfarth N."/>
            <person name="Heuer A."/>
            <person name="Rohde M."/>
            <person name="van Teeseling M.C.F."/>
            <person name="Jogler C."/>
        </authorList>
    </citation>
    <scope>NUCLEOTIDE SEQUENCE</scope>
    <source>
        <strain evidence="4">Strain 138</strain>
        <strain evidence="5">Strain 318</strain>
    </source>
</reference>
<keyword evidence="1" id="KW-0802">TPR repeat</keyword>
<protein>
    <submittedName>
        <fullName evidence="5">Tetratricopeptide repeat protein</fullName>
    </submittedName>
</protein>
<keyword evidence="2" id="KW-0472">Membrane</keyword>
<dbReference type="RefSeq" id="WP_367885493.1">
    <property type="nucleotide sequence ID" value="NZ_CP130612.1"/>
</dbReference>
<keyword evidence="2" id="KW-1133">Transmembrane helix</keyword>
<feature type="signal peptide" evidence="3">
    <location>
        <begin position="1"/>
        <end position="24"/>
    </location>
</feature>
<keyword evidence="2" id="KW-0812">Transmembrane</keyword>
<name>A0AA49K0A4_9BACT</name>
<dbReference type="Proteomes" id="UP001229955">
    <property type="component" value="Chromosome"/>
</dbReference>
<dbReference type="AlphaFoldDB" id="A0AA49K0A4"/>
<evidence type="ECO:0000256" key="3">
    <source>
        <dbReference type="SAM" id="SignalP"/>
    </source>
</evidence>
<dbReference type="InterPro" id="IPR011990">
    <property type="entry name" value="TPR-like_helical_dom_sf"/>
</dbReference>
<dbReference type="EMBL" id="CP130613">
    <property type="protein sequence ID" value="WKW15520.1"/>
    <property type="molecule type" value="Genomic_DNA"/>
</dbReference>
<proteinExistence type="predicted"/>
<dbReference type="Pfam" id="PF13424">
    <property type="entry name" value="TPR_12"/>
    <property type="match status" value="1"/>
</dbReference>
<evidence type="ECO:0000313" key="4">
    <source>
        <dbReference type="EMBL" id="WKW12613.1"/>
    </source>
</evidence>
<organism evidence="5 6">
    <name type="scientific">Pseudogemmatithrix spongiicola</name>
    <dbReference type="NCBI Taxonomy" id="3062599"/>
    <lineage>
        <taxon>Bacteria</taxon>
        <taxon>Pseudomonadati</taxon>
        <taxon>Gemmatimonadota</taxon>
        <taxon>Gemmatimonadia</taxon>
        <taxon>Gemmatimonadales</taxon>
        <taxon>Gemmatimonadaceae</taxon>
        <taxon>Pseudogemmatithrix</taxon>
    </lineage>
</organism>
<evidence type="ECO:0000313" key="5">
    <source>
        <dbReference type="EMBL" id="WKW15520.1"/>
    </source>
</evidence>
<dbReference type="SUPFAM" id="SSF48452">
    <property type="entry name" value="TPR-like"/>
    <property type="match status" value="2"/>
</dbReference>
<gene>
    <name evidence="4" type="ORF">Strain138_001910</name>
    <name evidence="5" type="ORF">Strain318_001909</name>
</gene>
<evidence type="ECO:0000256" key="2">
    <source>
        <dbReference type="SAM" id="Phobius"/>
    </source>
</evidence>
<evidence type="ECO:0000256" key="1">
    <source>
        <dbReference type="PROSITE-ProRule" id="PRU00339"/>
    </source>
</evidence>
<evidence type="ECO:0000313" key="6">
    <source>
        <dbReference type="Proteomes" id="UP001229955"/>
    </source>
</evidence>
<accession>A0AA49K0A4</accession>
<keyword evidence="6" id="KW-1185">Reference proteome</keyword>
<feature type="chain" id="PRO_5041368784" evidence="3">
    <location>
        <begin position="25"/>
        <end position="468"/>
    </location>
</feature>
<dbReference type="EMBL" id="CP130612">
    <property type="protein sequence ID" value="WKW12613.1"/>
    <property type="molecule type" value="Genomic_DNA"/>
</dbReference>
<dbReference type="InterPro" id="IPR019734">
    <property type="entry name" value="TPR_rpt"/>
</dbReference>
<dbReference type="KEGG" id="pspc:Strain318_001909"/>